<dbReference type="InterPro" id="IPR009023">
    <property type="entry name" value="HMG_CoA_Rdtase_NAD(P)-bd_sf"/>
</dbReference>
<evidence type="ECO:0000256" key="2">
    <source>
        <dbReference type="ARBA" id="ARBA00023002"/>
    </source>
</evidence>
<dbReference type="Gene3D" id="3.90.770.10">
    <property type="entry name" value="3-hydroxy-3-methylglutaryl-coenzyme A Reductase, Chain A, domain 2"/>
    <property type="match status" value="2"/>
</dbReference>
<dbReference type="UniPathway" id="UPA00257">
    <property type="reaction ID" value="UER00367"/>
</dbReference>
<evidence type="ECO:0000256" key="1">
    <source>
        <dbReference type="ARBA" id="ARBA00007661"/>
    </source>
</evidence>
<name>A0A211ZH95_9PROT</name>
<dbReference type="Pfam" id="PF00368">
    <property type="entry name" value="HMG-CoA_red"/>
    <property type="match status" value="1"/>
</dbReference>
<keyword evidence="2 3" id="KW-0560">Oxidoreductase</keyword>
<dbReference type="SUPFAM" id="SSF56542">
    <property type="entry name" value="Substrate-binding domain of HMG-CoA reductase"/>
    <property type="match status" value="1"/>
</dbReference>
<organism evidence="4 5">
    <name type="scientific">Inquilinus limosus</name>
    <dbReference type="NCBI Taxonomy" id="171674"/>
    <lineage>
        <taxon>Bacteria</taxon>
        <taxon>Pseudomonadati</taxon>
        <taxon>Pseudomonadota</taxon>
        <taxon>Alphaproteobacteria</taxon>
        <taxon>Rhodospirillales</taxon>
        <taxon>Rhodospirillaceae</taxon>
        <taxon>Inquilinus</taxon>
    </lineage>
</organism>
<dbReference type="PANTHER" id="PTHR10572">
    <property type="entry name" value="3-HYDROXY-3-METHYLGLUTARYL-COENZYME A REDUCTASE"/>
    <property type="match status" value="1"/>
</dbReference>
<dbReference type="InterPro" id="IPR009029">
    <property type="entry name" value="HMG_CoA_Rdtase_sub-bd_dom_sf"/>
</dbReference>
<dbReference type="PROSITE" id="PS00318">
    <property type="entry name" value="HMG_COA_REDUCTASE_2"/>
    <property type="match status" value="1"/>
</dbReference>
<protein>
    <recommendedName>
        <fullName evidence="3">3-hydroxy-3-methylglutaryl coenzyme A reductase</fullName>
        <shortName evidence="3">HMG-CoA reductase</shortName>
        <ecNumber evidence="3">1.1.1.88</ecNumber>
    </recommendedName>
</protein>
<dbReference type="PROSITE" id="PS50065">
    <property type="entry name" value="HMG_COA_REDUCTASE_4"/>
    <property type="match status" value="1"/>
</dbReference>
<evidence type="ECO:0000313" key="5">
    <source>
        <dbReference type="Proteomes" id="UP000196655"/>
    </source>
</evidence>
<dbReference type="Proteomes" id="UP000196655">
    <property type="component" value="Unassembled WGS sequence"/>
</dbReference>
<dbReference type="GO" id="GO:0004420">
    <property type="term" value="F:hydroxymethylglutaryl-CoA reductase (NADPH) activity"/>
    <property type="evidence" value="ECO:0007669"/>
    <property type="project" value="InterPro"/>
</dbReference>
<dbReference type="NCBIfam" id="TIGR00532">
    <property type="entry name" value="HMG_CoA_R_NAD"/>
    <property type="match status" value="1"/>
</dbReference>
<dbReference type="EMBL" id="NHON01000053">
    <property type="protein sequence ID" value="OWJ64649.1"/>
    <property type="molecule type" value="Genomic_DNA"/>
</dbReference>
<proteinExistence type="inferred from homology"/>
<dbReference type="InterPro" id="IPR023076">
    <property type="entry name" value="HMG_CoA_Rdtase_CS"/>
</dbReference>
<comment type="caution">
    <text evidence="4">The sequence shown here is derived from an EMBL/GenBank/DDBJ whole genome shotgun (WGS) entry which is preliminary data.</text>
</comment>
<comment type="pathway">
    <text evidence="3">Metabolic intermediate metabolism; (R)-mevalonate degradation; (S)-3-hydroxy-3-methylglutaryl-CoA from (R)-mevalonate: step 1/1.</text>
</comment>
<dbReference type="InterPro" id="IPR023074">
    <property type="entry name" value="HMG_CoA_Rdtase_cat_sf"/>
</dbReference>
<dbReference type="Gene3D" id="1.10.8.660">
    <property type="match status" value="1"/>
</dbReference>
<keyword evidence="5" id="KW-1185">Reference proteome</keyword>
<dbReference type="GO" id="GO:0015936">
    <property type="term" value="P:coenzyme A metabolic process"/>
    <property type="evidence" value="ECO:0007669"/>
    <property type="project" value="InterPro"/>
</dbReference>
<keyword evidence="3" id="KW-0520">NAD</keyword>
<comment type="similarity">
    <text evidence="1 3">Belongs to the HMG-CoA reductase family.</text>
</comment>
<dbReference type="PANTHER" id="PTHR10572:SF24">
    <property type="entry name" value="3-HYDROXY-3-METHYLGLUTARYL-COENZYME A REDUCTASE"/>
    <property type="match status" value="1"/>
</dbReference>
<comment type="catalytic activity">
    <reaction evidence="3">
        <text>(R)-mevalonate + 2 NAD(+) + CoA = (3S)-3-hydroxy-3-methylglutaryl-CoA + 2 NADH + 2 H(+)</text>
        <dbReference type="Rhea" id="RHEA:14833"/>
        <dbReference type="ChEBI" id="CHEBI:15378"/>
        <dbReference type="ChEBI" id="CHEBI:36464"/>
        <dbReference type="ChEBI" id="CHEBI:43074"/>
        <dbReference type="ChEBI" id="CHEBI:57287"/>
        <dbReference type="ChEBI" id="CHEBI:57540"/>
        <dbReference type="ChEBI" id="CHEBI:57945"/>
        <dbReference type="EC" id="1.1.1.88"/>
    </reaction>
</comment>
<reference evidence="5" key="1">
    <citation type="submission" date="2017-05" db="EMBL/GenBank/DDBJ databases">
        <authorList>
            <person name="Macchi M."/>
            <person name="Festa S."/>
            <person name="Coppotelli B.M."/>
            <person name="Morelli I.S."/>
        </authorList>
    </citation>
    <scope>NUCLEOTIDE SEQUENCE [LARGE SCALE GENOMIC DNA]</scope>
    <source>
        <strain evidence="5">I</strain>
    </source>
</reference>
<dbReference type="EC" id="1.1.1.88" evidence="3"/>
<dbReference type="CDD" id="cd00644">
    <property type="entry name" value="HMG-CoA_reductase_classII"/>
    <property type="match status" value="1"/>
</dbReference>
<dbReference type="AlphaFoldDB" id="A0A211ZH95"/>
<dbReference type="GO" id="GO:0140643">
    <property type="term" value="F:hydroxymethylglutaryl-CoA reductase (NADH) activity"/>
    <property type="evidence" value="ECO:0007669"/>
    <property type="project" value="UniProtKB-EC"/>
</dbReference>
<gene>
    <name evidence="4" type="ORF">BWR60_23805</name>
</gene>
<dbReference type="SUPFAM" id="SSF55035">
    <property type="entry name" value="NAD-binding domain of HMG-CoA reductase"/>
    <property type="match status" value="1"/>
</dbReference>
<dbReference type="InterPro" id="IPR004553">
    <property type="entry name" value="HMG_CoA_Rdtase_bac-typ"/>
</dbReference>
<dbReference type="PRINTS" id="PR00071">
    <property type="entry name" value="HMGCOARDTASE"/>
</dbReference>
<sequence>MSSDRRPCVPQDSSLGHSRIPGFHKLGWKDRLDRVAAFAALDQAHRDQLAAPSNIDAPLADHMIENMISTIAIPVGIATNMKVDGRDVLVPMATEESSVVAAVGNSARQCYDNGGFTTSMSGTQMIAQIQLLDLADPARARLVILERRREIEALCNECDPTLLRLGGGFRDLEVRLIDAPSGTMVITHIVIDTKDAMGANAVNTMAERLAPKLAEWTGGRSLLRILSNLADRRVARARATWRCADIGGEAVRDAMVEAFEFADADPYRAATHNKGIMNGVSAVVLATGNDTRAVEAGAHAFAARDGRYRSLSRWEVTREGDLAGMLEMPMAVGLVGGATRIHPTARALLAILGVDSAERLARIIAAVGLAQNFGAMKALATDGIQKGHMALHAQNIAIAAGAAGVEVERVARLLIERKSINADAAAAVLAEIRGR</sequence>
<evidence type="ECO:0000313" key="4">
    <source>
        <dbReference type="EMBL" id="OWJ64649.1"/>
    </source>
</evidence>
<dbReference type="PROSITE" id="PS01192">
    <property type="entry name" value="HMG_COA_REDUCTASE_3"/>
    <property type="match status" value="1"/>
</dbReference>
<evidence type="ECO:0000256" key="3">
    <source>
        <dbReference type="RuleBase" id="RU361219"/>
    </source>
</evidence>
<accession>A0A211ZH95</accession>
<dbReference type="InterPro" id="IPR002202">
    <property type="entry name" value="HMG_CoA_Rdtase"/>
</dbReference>
<dbReference type="OrthoDB" id="9764892at2"/>